<sequence>MSKIKAVKFSESEPTLKSMNVQFYIDSATGLSEELKKCIQSSKSWGDTNIGAFVTIESPDLASNELRVTDSIKGTDTLSWLSSAKCKSLNSASTVTFYVKYEKRVINLQRKITVISKTDTYTLGDLILQQGGSGLDKSLDLPLYSDSKSSTSTHLKLSIREFGNAIAEAAIHAQQEAPFRIIDEEMNGVSAWLEEMSGSSSSSIQTLSNIGLAFYGVLDKVKMKHADPWKQIIYSNSGVEDEVQGVLRAINHMTNSIATGAIIQTIQAITAIQGYISDPEVVINTMPLEISRNPVNDLNTGLTAAYLKSCPTAAKQTNPEALDLILTTDSEQLKKENIAINLISKWIAFLPSWKNSPNIFWLQGSDAKSSPRNHIVSHMFDAYSKLGYGGIYYDFRQNGPNNLSALVPTIAYQISVTRAGATKYFEEAIVKSPGALDLDIHTKFKRFIVEPLCGMEKENTMHKPLLIILDNFDDCKFSGMEGIGDLLQIFSAEMGNLPTFVHILIASESSQLISDTFGKYDNILKYELRAPDIPKDTKERGSEYIPRGQDFTPANQHNPEANNFTHDIKKRDSYGWSNTMNAHEVILYAQKFRKIRKTPPTVQKITISLRGRPSLDTISEMNNANMKDDIQTGSVFEEDDFVF</sequence>
<keyword evidence="1" id="KW-0677">Repeat</keyword>
<accession>A0A5C3MHZ1</accession>
<reference evidence="3 4" key="1">
    <citation type="journal article" date="2019" name="Nat. Ecol. Evol.">
        <title>Megaphylogeny resolves global patterns of mushroom evolution.</title>
        <authorList>
            <person name="Varga T."/>
            <person name="Krizsan K."/>
            <person name="Foldi C."/>
            <person name="Dima B."/>
            <person name="Sanchez-Garcia M."/>
            <person name="Sanchez-Ramirez S."/>
            <person name="Szollosi G.J."/>
            <person name="Szarkandi J.G."/>
            <person name="Papp V."/>
            <person name="Albert L."/>
            <person name="Andreopoulos W."/>
            <person name="Angelini C."/>
            <person name="Antonin V."/>
            <person name="Barry K.W."/>
            <person name="Bougher N.L."/>
            <person name="Buchanan P."/>
            <person name="Buyck B."/>
            <person name="Bense V."/>
            <person name="Catcheside P."/>
            <person name="Chovatia M."/>
            <person name="Cooper J."/>
            <person name="Damon W."/>
            <person name="Desjardin D."/>
            <person name="Finy P."/>
            <person name="Geml J."/>
            <person name="Haridas S."/>
            <person name="Hughes K."/>
            <person name="Justo A."/>
            <person name="Karasinski D."/>
            <person name="Kautmanova I."/>
            <person name="Kiss B."/>
            <person name="Kocsube S."/>
            <person name="Kotiranta H."/>
            <person name="LaButti K.M."/>
            <person name="Lechner B.E."/>
            <person name="Liimatainen K."/>
            <person name="Lipzen A."/>
            <person name="Lukacs Z."/>
            <person name="Mihaltcheva S."/>
            <person name="Morgado L.N."/>
            <person name="Niskanen T."/>
            <person name="Noordeloos M.E."/>
            <person name="Ohm R.A."/>
            <person name="Ortiz-Santana B."/>
            <person name="Ovrebo C."/>
            <person name="Racz N."/>
            <person name="Riley R."/>
            <person name="Savchenko A."/>
            <person name="Shiryaev A."/>
            <person name="Soop K."/>
            <person name="Spirin V."/>
            <person name="Szebenyi C."/>
            <person name="Tomsovsky M."/>
            <person name="Tulloss R.E."/>
            <person name="Uehling J."/>
            <person name="Grigoriev I.V."/>
            <person name="Vagvolgyi C."/>
            <person name="Papp T."/>
            <person name="Martin F.M."/>
            <person name="Miettinen O."/>
            <person name="Hibbett D.S."/>
            <person name="Nagy L.G."/>
        </authorList>
    </citation>
    <scope>NUCLEOTIDE SEQUENCE [LARGE SCALE GENOMIC DNA]</scope>
    <source>
        <strain evidence="3 4">CBS 166.37</strain>
    </source>
</reference>
<evidence type="ECO:0000256" key="1">
    <source>
        <dbReference type="ARBA" id="ARBA00022737"/>
    </source>
</evidence>
<name>A0A5C3MHZ1_9AGAR</name>
<protein>
    <recommendedName>
        <fullName evidence="2">Nephrocystin 3-like N-terminal domain-containing protein</fullName>
    </recommendedName>
</protein>
<dbReference type="InterPro" id="IPR056884">
    <property type="entry name" value="NPHP3-like_N"/>
</dbReference>
<feature type="domain" description="Nephrocystin 3-like N-terminal" evidence="2">
    <location>
        <begin position="352"/>
        <end position="507"/>
    </location>
</feature>
<gene>
    <name evidence="3" type="ORF">BDQ12DRAFT_708824</name>
</gene>
<dbReference type="Proteomes" id="UP000308652">
    <property type="component" value="Unassembled WGS sequence"/>
</dbReference>
<dbReference type="EMBL" id="ML213590">
    <property type="protein sequence ID" value="TFK45049.1"/>
    <property type="molecule type" value="Genomic_DNA"/>
</dbReference>
<keyword evidence="4" id="KW-1185">Reference proteome</keyword>
<proteinExistence type="predicted"/>
<dbReference type="STRING" id="68775.A0A5C3MHZ1"/>
<evidence type="ECO:0000313" key="3">
    <source>
        <dbReference type="EMBL" id="TFK45049.1"/>
    </source>
</evidence>
<organism evidence="3 4">
    <name type="scientific">Crucibulum laeve</name>
    <dbReference type="NCBI Taxonomy" id="68775"/>
    <lineage>
        <taxon>Eukaryota</taxon>
        <taxon>Fungi</taxon>
        <taxon>Dikarya</taxon>
        <taxon>Basidiomycota</taxon>
        <taxon>Agaricomycotina</taxon>
        <taxon>Agaricomycetes</taxon>
        <taxon>Agaricomycetidae</taxon>
        <taxon>Agaricales</taxon>
        <taxon>Agaricineae</taxon>
        <taxon>Nidulariaceae</taxon>
        <taxon>Crucibulum</taxon>
    </lineage>
</organism>
<dbReference type="Pfam" id="PF24883">
    <property type="entry name" value="NPHP3_N"/>
    <property type="match status" value="1"/>
</dbReference>
<dbReference type="AlphaFoldDB" id="A0A5C3MHZ1"/>
<evidence type="ECO:0000313" key="4">
    <source>
        <dbReference type="Proteomes" id="UP000308652"/>
    </source>
</evidence>
<evidence type="ECO:0000259" key="2">
    <source>
        <dbReference type="Pfam" id="PF24883"/>
    </source>
</evidence>